<evidence type="ECO:0000256" key="8">
    <source>
        <dbReference type="ARBA" id="ARBA00022898"/>
    </source>
</evidence>
<dbReference type="InterPro" id="IPR050087">
    <property type="entry name" value="AON_synthase_class-II"/>
</dbReference>
<dbReference type="InterPro" id="IPR015422">
    <property type="entry name" value="PyrdxlP-dep_Trfase_small"/>
</dbReference>
<protein>
    <recommendedName>
        <fullName evidence="5 10">8-amino-7-oxononanoate synthase</fullName>
        <ecNumber evidence="5 10">2.3.1.47</ecNumber>
    </recommendedName>
</protein>
<dbReference type="OrthoDB" id="9807157at2"/>
<evidence type="ECO:0000256" key="7">
    <source>
        <dbReference type="ARBA" id="ARBA00022756"/>
    </source>
</evidence>
<dbReference type="GO" id="GO:0009102">
    <property type="term" value="P:biotin biosynthetic process"/>
    <property type="evidence" value="ECO:0007669"/>
    <property type="project" value="UniProtKB-UniRule"/>
</dbReference>
<dbReference type="InterPro" id="IPR004723">
    <property type="entry name" value="AONS_Archaea/Proteobacteria"/>
</dbReference>
<evidence type="ECO:0000256" key="9">
    <source>
        <dbReference type="ARBA" id="ARBA00047715"/>
    </source>
</evidence>
<dbReference type="EMBL" id="VJVV01000010">
    <property type="protein sequence ID" value="TRO79455.1"/>
    <property type="molecule type" value="Genomic_DNA"/>
</dbReference>
<dbReference type="Gene3D" id="3.40.640.10">
    <property type="entry name" value="Type I PLP-dependent aspartate aminotransferase-like (Major domain)"/>
    <property type="match status" value="1"/>
</dbReference>
<name>A0A550J882_9BACT</name>
<organism evidence="13 14">
    <name type="scientific">Trichloromonas acetexigens</name>
    <dbReference type="NCBI Taxonomy" id="38815"/>
    <lineage>
        <taxon>Bacteria</taxon>
        <taxon>Pseudomonadati</taxon>
        <taxon>Thermodesulfobacteriota</taxon>
        <taxon>Desulfuromonadia</taxon>
        <taxon>Desulfuromonadales</taxon>
        <taxon>Trichloromonadaceae</taxon>
        <taxon>Trichloromonas</taxon>
    </lineage>
</organism>
<dbReference type="GO" id="GO:0030170">
    <property type="term" value="F:pyridoxal phosphate binding"/>
    <property type="evidence" value="ECO:0007669"/>
    <property type="project" value="InterPro"/>
</dbReference>
<sequence>MRKLQKELEALREQGMLRTLKTVAGPQGPRVIVDGREVLLLCSNNYLGLAGHPALIEASCDATSRFGVGSGASRLVSGTMELHEQLEARIADFKGTEGALVFNSGYAANTGILQGLAGPGDLIFSDALNHASIIDGCRLSGARVVVYPHRDMAALEELLQAEASRRHGRWLIVSDGVFSMDGDLAPLPELVALKERYEALLMVDDAHGGGVLGASGRGSAERFGCLDRIDLHMGTLGKAFGCFGAYLAARREVIDTLINRSRSFIFSTSLPPGVLGAALAAFDIVDSAEGAARRAALENNRQIFVEGLRRGGLDLGESVTQIVPIVTGEPQPTMEAARRLLDRGIFLQGIRPPTVPVGQCRLRATLMADHRPEEVAAAAEMIVRILAELPR</sequence>
<evidence type="ECO:0000313" key="13">
    <source>
        <dbReference type="EMBL" id="TRO79455.1"/>
    </source>
</evidence>
<dbReference type="SUPFAM" id="SSF53383">
    <property type="entry name" value="PLP-dependent transferases"/>
    <property type="match status" value="1"/>
</dbReference>
<evidence type="ECO:0000259" key="12">
    <source>
        <dbReference type="Pfam" id="PF00155"/>
    </source>
</evidence>
<proteinExistence type="inferred from homology"/>
<dbReference type="InterPro" id="IPR015424">
    <property type="entry name" value="PyrdxlP-dep_Trfase"/>
</dbReference>
<dbReference type="PANTHER" id="PTHR13693">
    <property type="entry name" value="CLASS II AMINOTRANSFERASE/8-AMINO-7-OXONONANOATE SYNTHASE"/>
    <property type="match status" value="1"/>
</dbReference>
<feature type="domain" description="Aminotransferase class I/classII large" evidence="12">
    <location>
        <begin position="37"/>
        <end position="382"/>
    </location>
</feature>
<dbReference type="NCBIfam" id="TIGR00858">
    <property type="entry name" value="bioF"/>
    <property type="match status" value="1"/>
</dbReference>
<feature type="modified residue" description="N6-(pyridoxal phosphate)lysine" evidence="11">
    <location>
        <position position="238"/>
    </location>
</feature>
<dbReference type="InterPro" id="IPR015421">
    <property type="entry name" value="PyrdxlP-dep_Trfase_major"/>
</dbReference>
<comment type="similarity">
    <text evidence="3">Belongs to the class-II pyridoxal-phosphate-dependent aminotransferase family. BioF subfamily.</text>
</comment>
<comment type="subunit">
    <text evidence="4">Homodimer.</text>
</comment>
<evidence type="ECO:0000256" key="1">
    <source>
        <dbReference type="ARBA" id="ARBA00001933"/>
    </source>
</evidence>
<dbReference type="RefSeq" id="WP_092053498.1">
    <property type="nucleotide sequence ID" value="NZ_FOJJ01000002.1"/>
</dbReference>
<dbReference type="FunFam" id="3.40.640.10:FF:000006">
    <property type="entry name" value="5-aminolevulinate synthase, mitochondrial"/>
    <property type="match status" value="1"/>
</dbReference>
<dbReference type="PROSITE" id="PS00599">
    <property type="entry name" value="AA_TRANSFER_CLASS_2"/>
    <property type="match status" value="1"/>
</dbReference>
<dbReference type="InterPro" id="IPR004839">
    <property type="entry name" value="Aminotransferase_I/II_large"/>
</dbReference>
<evidence type="ECO:0000256" key="5">
    <source>
        <dbReference type="ARBA" id="ARBA00013187"/>
    </source>
</evidence>
<evidence type="ECO:0000313" key="14">
    <source>
        <dbReference type="Proteomes" id="UP000317155"/>
    </source>
</evidence>
<keyword evidence="14" id="KW-1185">Reference proteome</keyword>
<dbReference type="CDD" id="cd06454">
    <property type="entry name" value="KBL_like"/>
    <property type="match status" value="1"/>
</dbReference>
<evidence type="ECO:0000256" key="11">
    <source>
        <dbReference type="PIRSR" id="PIRSR604723-51"/>
    </source>
</evidence>
<dbReference type="UniPathway" id="UPA00078"/>
<evidence type="ECO:0000256" key="2">
    <source>
        <dbReference type="ARBA" id="ARBA00004746"/>
    </source>
</evidence>
<dbReference type="HAMAP" id="MF_01693">
    <property type="entry name" value="BioF_aminotrans_2"/>
    <property type="match status" value="1"/>
</dbReference>
<accession>A0A550J882</accession>
<dbReference type="Gene3D" id="3.90.1150.10">
    <property type="entry name" value="Aspartate Aminotransferase, domain 1"/>
    <property type="match status" value="1"/>
</dbReference>
<dbReference type="Pfam" id="PF00155">
    <property type="entry name" value="Aminotran_1_2"/>
    <property type="match status" value="1"/>
</dbReference>
<keyword evidence="7" id="KW-0093">Biotin biosynthesis</keyword>
<evidence type="ECO:0000256" key="6">
    <source>
        <dbReference type="ARBA" id="ARBA00022679"/>
    </source>
</evidence>
<dbReference type="PANTHER" id="PTHR13693:SF100">
    <property type="entry name" value="8-AMINO-7-OXONONANOATE SYNTHASE"/>
    <property type="match status" value="1"/>
</dbReference>
<dbReference type="GO" id="GO:0008710">
    <property type="term" value="F:8-amino-7-oxononanoate synthase activity"/>
    <property type="evidence" value="ECO:0007669"/>
    <property type="project" value="UniProtKB-UniRule"/>
</dbReference>
<evidence type="ECO:0000256" key="3">
    <source>
        <dbReference type="ARBA" id="ARBA00010008"/>
    </source>
</evidence>
<dbReference type="InterPro" id="IPR022834">
    <property type="entry name" value="AONS_Proteobacteria"/>
</dbReference>
<keyword evidence="13" id="KW-0012">Acyltransferase</keyword>
<comment type="cofactor">
    <cofactor evidence="1 11">
        <name>pyridoxal 5'-phosphate</name>
        <dbReference type="ChEBI" id="CHEBI:597326"/>
    </cofactor>
</comment>
<dbReference type="Proteomes" id="UP000317155">
    <property type="component" value="Unassembled WGS sequence"/>
</dbReference>
<dbReference type="AlphaFoldDB" id="A0A550J882"/>
<evidence type="ECO:0000256" key="10">
    <source>
        <dbReference type="NCBIfam" id="TIGR00858"/>
    </source>
</evidence>
<comment type="pathway">
    <text evidence="2">Cofactor biosynthesis; biotin biosynthesis.</text>
</comment>
<dbReference type="EC" id="2.3.1.47" evidence="5 10"/>
<gene>
    <name evidence="13" type="primary">bioF</name>
    <name evidence="13" type="ORF">FL622_12970</name>
</gene>
<keyword evidence="6 13" id="KW-0808">Transferase</keyword>
<evidence type="ECO:0000256" key="4">
    <source>
        <dbReference type="ARBA" id="ARBA00011738"/>
    </source>
</evidence>
<reference evidence="13 14" key="1">
    <citation type="submission" date="2019-07" db="EMBL/GenBank/DDBJ databases">
        <title>Insights of Desulfuromonas acetexigens electromicrobiology.</title>
        <authorList>
            <person name="Katuri K."/>
            <person name="Sapireddy V."/>
            <person name="Shaw D.R."/>
            <person name="Saikaly P."/>
        </authorList>
    </citation>
    <scope>NUCLEOTIDE SEQUENCE [LARGE SCALE GENOMIC DNA]</scope>
    <source>
        <strain evidence="13 14">2873</strain>
    </source>
</reference>
<comment type="caution">
    <text evidence="13">The sequence shown here is derived from an EMBL/GenBank/DDBJ whole genome shotgun (WGS) entry which is preliminary data.</text>
</comment>
<keyword evidence="8 11" id="KW-0663">Pyridoxal phosphate</keyword>
<dbReference type="InterPro" id="IPR001917">
    <property type="entry name" value="Aminotrans_II_pyridoxalP_BS"/>
</dbReference>
<comment type="catalytic activity">
    <reaction evidence="9">
        <text>6-carboxyhexanoyl-[ACP] + L-alanine + H(+) = (8S)-8-amino-7-oxononanoate + holo-[ACP] + CO2</text>
        <dbReference type="Rhea" id="RHEA:42288"/>
        <dbReference type="Rhea" id="RHEA-COMP:9685"/>
        <dbReference type="Rhea" id="RHEA-COMP:9955"/>
        <dbReference type="ChEBI" id="CHEBI:15378"/>
        <dbReference type="ChEBI" id="CHEBI:16526"/>
        <dbReference type="ChEBI" id="CHEBI:57972"/>
        <dbReference type="ChEBI" id="CHEBI:64479"/>
        <dbReference type="ChEBI" id="CHEBI:78846"/>
        <dbReference type="ChEBI" id="CHEBI:149468"/>
        <dbReference type="EC" id="2.3.1.47"/>
    </reaction>
</comment>